<feature type="compositionally biased region" description="Polar residues" evidence="1">
    <location>
        <begin position="1"/>
        <end position="13"/>
    </location>
</feature>
<comment type="caution">
    <text evidence="2">The sequence shown here is derived from an EMBL/GenBank/DDBJ whole genome shotgun (WGS) entry which is preliminary data.</text>
</comment>
<dbReference type="AlphaFoldDB" id="A0A4R2R3B9"/>
<organism evidence="2 3">
    <name type="scientific">Tamaricihabitans halophyticus</name>
    <dbReference type="NCBI Taxonomy" id="1262583"/>
    <lineage>
        <taxon>Bacteria</taxon>
        <taxon>Bacillati</taxon>
        <taxon>Actinomycetota</taxon>
        <taxon>Actinomycetes</taxon>
        <taxon>Pseudonocardiales</taxon>
        <taxon>Pseudonocardiaceae</taxon>
        <taxon>Tamaricihabitans</taxon>
    </lineage>
</organism>
<sequence>MTASSAEVDQQDGSLLDPSGIEPLCDEEEFAAELERMVAQEAPRLFAIVQEYGERVDARIAGWGMAFEDHAEVIAVGRRARLRLRSPERAMRLFEFGAHIRARLVWFNRDATGS</sequence>
<evidence type="ECO:0000313" key="2">
    <source>
        <dbReference type="EMBL" id="TCP57053.1"/>
    </source>
</evidence>
<dbReference type="EMBL" id="SLXQ01000001">
    <property type="protein sequence ID" value="TCP57053.1"/>
    <property type="molecule type" value="Genomic_DNA"/>
</dbReference>
<reference evidence="2 3" key="1">
    <citation type="submission" date="2019-03" db="EMBL/GenBank/DDBJ databases">
        <title>Genomic Encyclopedia of Type Strains, Phase IV (KMG-IV): sequencing the most valuable type-strain genomes for metagenomic binning, comparative biology and taxonomic classification.</title>
        <authorList>
            <person name="Goeker M."/>
        </authorList>
    </citation>
    <scope>NUCLEOTIDE SEQUENCE [LARGE SCALE GENOMIC DNA]</scope>
    <source>
        <strain evidence="2 3">DSM 45765</strain>
    </source>
</reference>
<protein>
    <submittedName>
        <fullName evidence="2">Uncharacterized protein</fullName>
    </submittedName>
</protein>
<proteinExistence type="predicted"/>
<keyword evidence="3" id="KW-1185">Reference proteome</keyword>
<dbReference type="RefSeq" id="WP_243658748.1">
    <property type="nucleotide sequence ID" value="NZ_SLXQ01000001.1"/>
</dbReference>
<gene>
    <name evidence="2" type="ORF">EV191_1011005</name>
</gene>
<evidence type="ECO:0000313" key="3">
    <source>
        <dbReference type="Proteomes" id="UP000294911"/>
    </source>
</evidence>
<dbReference type="Proteomes" id="UP000294911">
    <property type="component" value="Unassembled WGS sequence"/>
</dbReference>
<feature type="region of interest" description="Disordered" evidence="1">
    <location>
        <begin position="1"/>
        <end position="23"/>
    </location>
</feature>
<name>A0A4R2R3B9_9PSEU</name>
<accession>A0A4R2R3B9</accession>
<evidence type="ECO:0000256" key="1">
    <source>
        <dbReference type="SAM" id="MobiDB-lite"/>
    </source>
</evidence>